<gene>
    <name evidence="13" type="primary">I1R980</name>
</gene>
<dbReference type="Gene3D" id="1.10.630.10">
    <property type="entry name" value="Cytochrome P450"/>
    <property type="match status" value="1"/>
</dbReference>
<evidence type="ECO:0000256" key="2">
    <source>
        <dbReference type="ARBA" id="ARBA00004370"/>
    </source>
</evidence>
<evidence type="ECO:0000256" key="11">
    <source>
        <dbReference type="ARBA" id="ARBA00023033"/>
    </source>
</evidence>
<evidence type="ECO:0000256" key="7">
    <source>
        <dbReference type="ARBA" id="ARBA00022723"/>
    </source>
</evidence>
<keyword evidence="6" id="KW-0812">Transmembrane</keyword>
<dbReference type="GO" id="GO:0016705">
    <property type="term" value="F:oxidoreductase activity, acting on paired donors, with incorporation or reduction of molecular oxygen"/>
    <property type="evidence" value="ECO:0007669"/>
    <property type="project" value="InterPro"/>
</dbReference>
<comment type="pathway">
    <text evidence="3">Secondary metabolite biosynthesis.</text>
</comment>
<keyword evidence="8" id="KW-1133">Transmembrane helix</keyword>
<dbReference type="GO" id="GO:0004497">
    <property type="term" value="F:monooxygenase activity"/>
    <property type="evidence" value="ECO:0007669"/>
    <property type="project" value="UniProtKB-KW"/>
</dbReference>
<name>A0A5K1K1U8_9APHY</name>
<evidence type="ECO:0000256" key="9">
    <source>
        <dbReference type="ARBA" id="ARBA00023002"/>
    </source>
</evidence>
<evidence type="ECO:0000256" key="3">
    <source>
        <dbReference type="ARBA" id="ARBA00005179"/>
    </source>
</evidence>
<evidence type="ECO:0000256" key="5">
    <source>
        <dbReference type="ARBA" id="ARBA00022617"/>
    </source>
</evidence>
<dbReference type="AlphaFoldDB" id="A0A5K1K1U8"/>
<evidence type="ECO:0000256" key="10">
    <source>
        <dbReference type="ARBA" id="ARBA00023004"/>
    </source>
</evidence>
<dbReference type="PANTHER" id="PTHR46300">
    <property type="entry name" value="P450, PUTATIVE (EUROFUNG)-RELATED-RELATED"/>
    <property type="match status" value="1"/>
</dbReference>
<keyword evidence="5" id="KW-0349">Heme</keyword>
<evidence type="ECO:0000256" key="8">
    <source>
        <dbReference type="ARBA" id="ARBA00022989"/>
    </source>
</evidence>
<evidence type="ECO:0000256" key="1">
    <source>
        <dbReference type="ARBA" id="ARBA00001971"/>
    </source>
</evidence>
<evidence type="ECO:0000256" key="4">
    <source>
        <dbReference type="ARBA" id="ARBA00010617"/>
    </source>
</evidence>
<dbReference type="InterPro" id="IPR050364">
    <property type="entry name" value="Cytochrome_P450_fung"/>
</dbReference>
<protein>
    <submittedName>
        <fullName evidence="13">N/A</fullName>
    </submittedName>
</protein>
<comment type="subcellular location">
    <subcellularLocation>
        <location evidence="2">Membrane</location>
    </subcellularLocation>
</comment>
<evidence type="ECO:0000256" key="12">
    <source>
        <dbReference type="ARBA" id="ARBA00023136"/>
    </source>
</evidence>
<dbReference type="GO" id="GO:0005506">
    <property type="term" value="F:iron ion binding"/>
    <property type="evidence" value="ECO:0007669"/>
    <property type="project" value="InterPro"/>
</dbReference>
<keyword evidence="10" id="KW-0408">Iron</keyword>
<dbReference type="InterPro" id="IPR002401">
    <property type="entry name" value="Cyt_P450_E_grp-I"/>
</dbReference>
<dbReference type="PRINTS" id="PR00463">
    <property type="entry name" value="EP450I"/>
</dbReference>
<dbReference type="InterPro" id="IPR001128">
    <property type="entry name" value="Cyt_P450"/>
</dbReference>
<sequence>MATHPQVLKKAQAELDAVVGPDRLPEFEDRESLPYIRALMKELFRWRVSGPLGFPHCAVEEDEYRGYRIPKGAILVANIWAVSRDPNMYHDPDSFMPERFLKDGELNPDVRDPATFAFGYGRR</sequence>
<dbReference type="SUPFAM" id="SSF48264">
    <property type="entry name" value="Cytochrome P450"/>
    <property type="match status" value="1"/>
</dbReference>
<accession>A0A5K1K1U8</accession>
<proteinExistence type="inferred from homology"/>
<comment type="similarity">
    <text evidence="4">Belongs to the cytochrome P450 family.</text>
</comment>
<keyword evidence="11" id="KW-0503">Monooxygenase</keyword>
<evidence type="ECO:0000313" key="13">
    <source>
        <dbReference type="EMBL" id="VWO99511.1"/>
    </source>
</evidence>
<dbReference type="Pfam" id="PF00067">
    <property type="entry name" value="p450"/>
    <property type="match status" value="1"/>
</dbReference>
<keyword evidence="9" id="KW-0560">Oxidoreductase</keyword>
<dbReference type="InterPro" id="IPR036396">
    <property type="entry name" value="Cyt_P450_sf"/>
</dbReference>
<reference evidence="13" key="1">
    <citation type="submission" date="2019-10" db="EMBL/GenBank/DDBJ databases">
        <authorList>
            <person name="Nor Muhammad N."/>
        </authorList>
    </citation>
    <scope>NUCLEOTIDE SEQUENCE</scope>
</reference>
<keyword evidence="12" id="KW-0472">Membrane</keyword>
<evidence type="ECO:0000256" key="6">
    <source>
        <dbReference type="ARBA" id="ARBA00022692"/>
    </source>
</evidence>
<organism evidence="13">
    <name type="scientific">Ganoderma boninense</name>
    <dbReference type="NCBI Taxonomy" id="34458"/>
    <lineage>
        <taxon>Eukaryota</taxon>
        <taxon>Fungi</taxon>
        <taxon>Dikarya</taxon>
        <taxon>Basidiomycota</taxon>
        <taxon>Agaricomycotina</taxon>
        <taxon>Agaricomycetes</taxon>
        <taxon>Polyporales</taxon>
        <taxon>Polyporaceae</taxon>
        <taxon>Ganoderma</taxon>
    </lineage>
</organism>
<dbReference type="GO" id="GO:0016020">
    <property type="term" value="C:membrane"/>
    <property type="evidence" value="ECO:0007669"/>
    <property type="project" value="UniProtKB-SubCell"/>
</dbReference>
<dbReference type="GO" id="GO:0020037">
    <property type="term" value="F:heme binding"/>
    <property type="evidence" value="ECO:0007669"/>
    <property type="project" value="InterPro"/>
</dbReference>
<dbReference type="EMBL" id="LR727694">
    <property type="protein sequence ID" value="VWO99511.1"/>
    <property type="molecule type" value="Genomic_DNA"/>
</dbReference>
<keyword evidence="7" id="KW-0479">Metal-binding</keyword>
<comment type="cofactor">
    <cofactor evidence="1">
        <name>heme</name>
        <dbReference type="ChEBI" id="CHEBI:30413"/>
    </cofactor>
</comment>